<feature type="domain" description="N-sulphoglucosamine sulphohydrolase C-terminal" evidence="3">
    <location>
        <begin position="38"/>
        <end position="125"/>
    </location>
</feature>
<evidence type="ECO:0000313" key="4">
    <source>
        <dbReference type="EMBL" id="NHE57303.1"/>
    </source>
</evidence>
<dbReference type="Pfam" id="PF16347">
    <property type="entry name" value="SGSH_C"/>
    <property type="match status" value="1"/>
</dbReference>
<dbReference type="RefSeq" id="WP_166146725.1">
    <property type="nucleotide sequence ID" value="NZ_JAANYN010000004.1"/>
</dbReference>
<dbReference type="SUPFAM" id="SSF53649">
    <property type="entry name" value="Alkaline phosphatase-like"/>
    <property type="match status" value="1"/>
</dbReference>
<dbReference type="Gene3D" id="3.30.1120.10">
    <property type="match status" value="1"/>
</dbReference>
<name>A0ABX0HAA0_9BACT</name>
<dbReference type="Proteomes" id="UP000649799">
    <property type="component" value="Unassembled WGS sequence"/>
</dbReference>
<protein>
    <submittedName>
        <fullName evidence="4">DUF4976 domain-containing protein</fullName>
    </submittedName>
</protein>
<accession>A0ABX0HAA0</accession>
<organism evidence="4 5">
    <name type="scientific">Cyclobacterium plantarum</name>
    <dbReference type="NCBI Taxonomy" id="2716263"/>
    <lineage>
        <taxon>Bacteria</taxon>
        <taxon>Pseudomonadati</taxon>
        <taxon>Bacteroidota</taxon>
        <taxon>Cytophagia</taxon>
        <taxon>Cytophagales</taxon>
        <taxon>Cyclobacteriaceae</taxon>
        <taxon>Cyclobacterium</taxon>
    </lineage>
</organism>
<evidence type="ECO:0000259" key="3">
    <source>
        <dbReference type="Pfam" id="PF16347"/>
    </source>
</evidence>
<sequence length="147" mass="17331">MKRNPIGLFFGFLVLAWSCQPKSETKEDNRPNIVIIMATCLELGNTAYPERYQGNQLKPMRGKSLVPVFKGERMEQNRELYWEHFGHQAMRKGKWKIISKAPEFDWELFDLAEDPTELNEIGKQNPKILEEMVKDYTFWAEEVGVRY</sequence>
<proteinExistence type="inferred from homology"/>
<dbReference type="EMBL" id="JAANYN010000004">
    <property type="protein sequence ID" value="NHE57303.1"/>
    <property type="molecule type" value="Genomic_DNA"/>
</dbReference>
<evidence type="ECO:0000313" key="5">
    <source>
        <dbReference type="Proteomes" id="UP000649799"/>
    </source>
</evidence>
<comment type="caution">
    <text evidence="4">The sequence shown here is derived from an EMBL/GenBank/DDBJ whole genome shotgun (WGS) entry which is preliminary data.</text>
</comment>
<evidence type="ECO:0000256" key="2">
    <source>
        <dbReference type="ARBA" id="ARBA00022801"/>
    </source>
</evidence>
<dbReference type="PANTHER" id="PTHR42693">
    <property type="entry name" value="ARYLSULFATASE FAMILY MEMBER"/>
    <property type="match status" value="1"/>
</dbReference>
<keyword evidence="2" id="KW-0378">Hydrolase</keyword>
<evidence type="ECO:0000256" key="1">
    <source>
        <dbReference type="ARBA" id="ARBA00008779"/>
    </source>
</evidence>
<dbReference type="InterPro" id="IPR050738">
    <property type="entry name" value="Sulfatase"/>
</dbReference>
<dbReference type="InterPro" id="IPR017850">
    <property type="entry name" value="Alkaline_phosphatase_core_sf"/>
</dbReference>
<reference evidence="4 5" key="1">
    <citation type="submission" date="2020-03" db="EMBL/GenBank/DDBJ databases">
        <title>Cyclobacterium plantarum sp. nov., a marine bacterium isolated from a coastal-marine wetland.</title>
        <authorList>
            <person name="Sanchez-Porro C."/>
            <person name="Ventosa A."/>
            <person name="Amoozegar M."/>
        </authorList>
    </citation>
    <scope>NUCLEOTIDE SEQUENCE [LARGE SCALE GENOMIC DNA]</scope>
    <source>
        <strain evidence="4 5">GBPx2</strain>
    </source>
</reference>
<gene>
    <name evidence="4" type="ORF">G9Q97_10820</name>
</gene>
<keyword evidence="5" id="KW-1185">Reference proteome</keyword>
<dbReference type="InterPro" id="IPR032506">
    <property type="entry name" value="SGSH_C"/>
</dbReference>
<dbReference type="Gene3D" id="3.40.720.10">
    <property type="entry name" value="Alkaline Phosphatase, subunit A"/>
    <property type="match status" value="1"/>
</dbReference>
<dbReference type="PANTHER" id="PTHR42693:SF53">
    <property type="entry name" value="ENDO-4-O-SULFATASE"/>
    <property type="match status" value="1"/>
</dbReference>
<comment type="similarity">
    <text evidence="1">Belongs to the sulfatase family.</text>
</comment>